<reference evidence="3" key="2">
    <citation type="submission" date="2024-04" db="EMBL/GenBank/DDBJ databases">
        <authorList>
            <person name="Chen Y."/>
            <person name="Shah S."/>
            <person name="Dougan E. K."/>
            <person name="Thang M."/>
            <person name="Chan C."/>
        </authorList>
    </citation>
    <scope>NUCLEOTIDE SEQUENCE [LARGE SCALE GENOMIC DNA]</scope>
</reference>
<sequence>MRAFMGEGSSSGTQCHRHLRSHDLLPLRKVGTWDYCFLRRSKIPAARLKDLRVYKEHVDSEPNSGGRSGLCRRSEAVPISSSDKVSMELPSCCDASKACVGTCWRSCCASSSSPLVAGVFLGAKVEGELGGCPVRLTRDVWTLREVEQLLLMAQRGRELLGLPEVSAIPDLEAPVQVTDIDCGAMTFGKEGLPTISEDAVLREPSAQSTEASAALSSKGSSDATTVTTVRSAPRPKMKSQ</sequence>
<evidence type="ECO:0000313" key="4">
    <source>
        <dbReference type="Proteomes" id="UP001152797"/>
    </source>
</evidence>
<protein>
    <submittedName>
        <fullName evidence="2">Uncharacterized protein</fullName>
    </submittedName>
</protein>
<feature type="region of interest" description="Disordered" evidence="1">
    <location>
        <begin position="202"/>
        <end position="240"/>
    </location>
</feature>
<evidence type="ECO:0000256" key="1">
    <source>
        <dbReference type="SAM" id="MobiDB-lite"/>
    </source>
</evidence>
<name>A0A9P1CWS9_9DINO</name>
<feature type="compositionally biased region" description="Polar residues" evidence="1">
    <location>
        <begin position="205"/>
        <end position="230"/>
    </location>
</feature>
<proteinExistence type="predicted"/>
<gene>
    <name evidence="2" type="ORF">C1SCF055_LOCUS25347</name>
</gene>
<evidence type="ECO:0000313" key="3">
    <source>
        <dbReference type="EMBL" id="CAL1152478.1"/>
    </source>
</evidence>
<dbReference type="Proteomes" id="UP001152797">
    <property type="component" value="Unassembled WGS sequence"/>
</dbReference>
<dbReference type="EMBL" id="CAMXCT020002582">
    <property type="protein sequence ID" value="CAL1152478.1"/>
    <property type="molecule type" value="Genomic_DNA"/>
</dbReference>
<organism evidence="2">
    <name type="scientific">Cladocopium goreaui</name>
    <dbReference type="NCBI Taxonomy" id="2562237"/>
    <lineage>
        <taxon>Eukaryota</taxon>
        <taxon>Sar</taxon>
        <taxon>Alveolata</taxon>
        <taxon>Dinophyceae</taxon>
        <taxon>Suessiales</taxon>
        <taxon>Symbiodiniaceae</taxon>
        <taxon>Cladocopium</taxon>
    </lineage>
</organism>
<feature type="non-terminal residue" evidence="2">
    <location>
        <position position="240"/>
    </location>
</feature>
<dbReference type="AlphaFoldDB" id="A0A9P1CWS9"/>
<keyword evidence="4" id="KW-1185">Reference proteome</keyword>
<dbReference type="EMBL" id="CAMXCT030002582">
    <property type="protein sequence ID" value="CAL4786415.1"/>
    <property type="molecule type" value="Genomic_DNA"/>
</dbReference>
<comment type="caution">
    <text evidence="2">The sequence shown here is derived from an EMBL/GenBank/DDBJ whole genome shotgun (WGS) entry which is preliminary data.</text>
</comment>
<evidence type="ECO:0000313" key="2">
    <source>
        <dbReference type="EMBL" id="CAI3999103.1"/>
    </source>
</evidence>
<dbReference type="OrthoDB" id="444577at2759"/>
<dbReference type="EMBL" id="CAMXCT010002582">
    <property type="protein sequence ID" value="CAI3999103.1"/>
    <property type="molecule type" value="Genomic_DNA"/>
</dbReference>
<reference evidence="2" key="1">
    <citation type="submission" date="2022-10" db="EMBL/GenBank/DDBJ databases">
        <authorList>
            <person name="Chen Y."/>
            <person name="Dougan E. K."/>
            <person name="Chan C."/>
            <person name="Rhodes N."/>
            <person name="Thang M."/>
        </authorList>
    </citation>
    <scope>NUCLEOTIDE SEQUENCE</scope>
</reference>
<accession>A0A9P1CWS9</accession>